<comment type="caution">
    <text evidence="5">The sequence shown here is derived from an EMBL/GenBank/DDBJ whole genome shotgun (WGS) entry which is preliminary data.</text>
</comment>
<dbReference type="Proteomes" id="UP001595976">
    <property type="component" value="Unassembled WGS sequence"/>
</dbReference>
<accession>A0ABW0F7V8</accession>
<evidence type="ECO:0000313" key="6">
    <source>
        <dbReference type="Proteomes" id="UP001595976"/>
    </source>
</evidence>
<evidence type="ECO:0000259" key="4">
    <source>
        <dbReference type="PROSITE" id="PS01124"/>
    </source>
</evidence>
<feature type="domain" description="HTH araC/xylS-type" evidence="4">
    <location>
        <begin position="221"/>
        <end position="317"/>
    </location>
</feature>
<dbReference type="InterPro" id="IPR018060">
    <property type="entry name" value="HTH_AraC"/>
</dbReference>
<name>A0ABW0F7V8_9HYPH</name>
<keyword evidence="3" id="KW-0804">Transcription</keyword>
<dbReference type="EMBL" id="JBHSLI010000009">
    <property type="protein sequence ID" value="MFC5295253.1"/>
    <property type="molecule type" value="Genomic_DNA"/>
</dbReference>
<dbReference type="PANTHER" id="PTHR47893">
    <property type="entry name" value="REGULATORY PROTEIN PCHR"/>
    <property type="match status" value="1"/>
</dbReference>
<reference evidence="6" key="1">
    <citation type="journal article" date="2019" name="Int. J. Syst. Evol. Microbiol.">
        <title>The Global Catalogue of Microorganisms (GCM) 10K type strain sequencing project: providing services to taxonomists for standard genome sequencing and annotation.</title>
        <authorList>
            <consortium name="The Broad Institute Genomics Platform"/>
            <consortium name="The Broad Institute Genome Sequencing Center for Infectious Disease"/>
            <person name="Wu L."/>
            <person name="Ma J."/>
        </authorList>
    </citation>
    <scope>NUCLEOTIDE SEQUENCE [LARGE SCALE GENOMIC DNA]</scope>
    <source>
        <strain evidence="6">CGMCC 1.15643</strain>
    </source>
</reference>
<evidence type="ECO:0000256" key="2">
    <source>
        <dbReference type="ARBA" id="ARBA00023125"/>
    </source>
</evidence>
<keyword evidence="2" id="KW-0238">DNA-binding</keyword>
<protein>
    <submittedName>
        <fullName evidence="5">Helix-turn-helix transcriptional regulator</fullName>
    </submittedName>
</protein>
<keyword evidence="6" id="KW-1185">Reference proteome</keyword>
<dbReference type="PANTHER" id="PTHR47893:SF1">
    <property type="entry name" value="REGULATORY PROTEIN PCHR"/>
    <property type="match status" value="1"/>
</dbReference>
<dbReference type="Gene3D" id="1.10.10.60">
    <property type="entry name" value="Homeodomain-like"/>
    <property type="match status" value="1"/>
</dbReference>
<dbReference type="PROSITE" id="PS00041">
    <property type="entry name" value="HTH_ARAC_FAMILY_1"/>
    <property type="match status" value="1"/>
</dbReference>
<keyword evidence="1" id="KW-0805">Transcription regulation</keyword>
<evidence type="ECO:0000313" key="5">
    <source>
        <dbReference type="EMBL" id="MFC5295253.1"/>
    </source>
</evidence>
<dbReference type="InterPro" id="IPR018062">
    <property type="entry name" value="HTH_AraC-typ_CS"/>
</dbReference>
<dbReference type="PROSITE" id="PS01124">
    <property type="entry name" value="HTH_ARAC_FAMILY_2"/>
    <property type="match status" value="1"/>
</dbReference>
<organism evidence="5 6">
    <name type="scientific">Bosea minatitlanensis</name>
    <dbReference type="NCBI Taxonomy" id="128782"/>
    <lineage>
        <taxon>Bacteria</taxon>
        <taxon>Pseudomonadati</taxon>
        <taxon>Pseudomonadota</taxon>
        <taxon>Alphaproteobacteria</taxon>
        <taxon>Hyphomicrobiales</taxon>
        <taxon>Boseaceae</taxon>
        <taxon>Bosea</taxon>
    </lineage>
</organism>
<gene>
    <name evidence="5" type="ORF">ACFPK2_19850</name>
</gene>
<evidence type="ECO:0000256" key="3">
    <source>
        <dbReference type="ARBA" id="ARBA00023163"/>
    </source>
</evidence>
<dbReference type="Pfam" id="PF12833">
    <property type="entry name" value="HTH_18"/>
    <property type="match status" value="1"/>
</dbReference>
<dbReference type="InterPro" id="IPR009057">
    <property type="entry name" value="Homeodomain-like_sf"/>
</dbReference>
<dbReference type="SUPFAM" id="SSF46689">
    <property type="entry name" value="Homeodomain-like"/>
    <property type="match status" value="2"/>
</dbReference>
<proteinExistence type="predicted"/>
<sequence length="317" mass="35304">MSGEISYRDVEAYLDGTVYLSIAAPRQVLQTGVSFARGSYWIEPIRPSVHLTGCDLEYLDDERVVGSYRPSLFVGILLAGEHTGFVDGHSIATSRIGVPTLLGVSDQVDIRSAQRPGQVCRMSGFHVGAEFLRELGEEAGLSGCETMLDSFADGFLWQEVEARTALRAHLLQLAENPYQGRLAQLYSESRVLSALVEVAGIFQEQRRGMPQLSRSHREHAEHARLILDNQLADPPAVPELARIVGLNETSLRQAFKAAFGSTIIDYLRERRLEIARVLVRERRLSIAEVGYRVGFSSPANFATAYRRRFGRSPRQDL</sequence>
<dbReference type="RefSeq" id="WP_260349274.1">
    <property type="nucleotide sequence ID" value="NZ_JAOAOS010000010.1"/>
</dbReference>
<dbReference type="SMART" id="SM00342">
    <property type="entry name" value="HTH_ARAC"/>
    <property type="match status" value="1"/>
</dbReference>
<evidence type="ECO:0000256" key="1">
    <source>
        <dbReference type="ARBA" id="ARBA00023015"/>
    </source>
</evidence>
<dbReference type="InterPro" id="IPR053142">
    <property type="entry name" value="PchR_regulatory_protein"/>
</dbReference>